<dbReference type="CDD" id="cd10719">
    <property type="entry name" value="DnaJ_zf"/>
    <property type="match status" value="1"/>
</dbReference>
<dbReference type="SUPFAM" id="SSF57938">
    <property type="entry name" value="DnaJ/Hsp40 cysteine-rich domain"/>
    <property type="match status" value="1"/>
</dbReference>
<dbReference type="GO" id="GO:0042026">
    <property type="term" value="P:protein refolding"/>
    <property type="evidence" value="ECO:0007669"/>
    <property type="project" value="TreeGrafter"/>
</dbReference>
<dbReference type="InterPro" id="IPR036869">
    <property type="entry name" value="J_dom_sf"/>
</dbReference>
<dbReference type="GO" id="GO:0031072">
    <property type="term" value="F:heat shock protein binding"/>
    <property type="evidence" value="ECO:0007669"/>
    <property type="project" value="InterPro"/>
</dbReference>
<dbReference type="FunFam" id="1.10.287.110:FF:000031">
    <property type="entry name" value="Molecular chaperone DnaJ"/>
    <property type="match status" value="1"/>
</dbReference>
<dbReference type="GO" id="GO:0006260">
    <property type="term" value="P:DNA replication"/>
    <property type="evidence" value="ECO:0007669"/>
    <property type="project" value="UniProtKB-KW"/>
</dbReference>
<feature type="domain" description="J" evidence="13">
    <location>
        <begin position="6"/>
        <end position="70"/>
    </location>
</feature>
<accession>A0A0R2DTK4</accession>
<dbReference type="Gene3D" id="2.60.260.20">
    <property type="entry name" value="Urease metallochaperone UreE, N-terminal domain"/>
    <property type="match status" value="2"/>
</dbReference>
<evidence type="ECO:0000256" key="5">
    <source>
        <dbReference type="ARBA" id="ARBA00022771"/>
    </source>
</evidence>
<dbReference type="Gene3D" id="1.10.287.110">
    <property type="entry name" value="DnaJ domain"/>
    <property type="match status" value="1"/>
</dbReference>
<gene>
    <name evidence="11" type="primary">dnaJ</name>
    <name evidence="15" type="ORF">FC86_GL000898</name>
</gene>
<evidence type="ECO:0000256" key="3">
    <source>
        <dbReference type="ARBA" id="ARBA00022723"/>
    </source>
</evidence>
<dbReference type="InterPro" id="IPR008971">
    <property type="entry name" value="HSP40/DnaJ_pept-bd"/>
</dbReference>
<dbReference type="PANTHER" id="PTHR43096">
    <property type="entry name" value="DNAJ HOMOLOG 1, MITOCHONDRIAL-RELATED"/>
    <property type="match status" value="1"/>
</dbReference>
<feature type="binding site" evidence="11">
    <location>
        <position position="200"/>
    </location>
    <ligand>
        <name>Zn(2+)</name>
        <dbReference type="ChEBI" id="CHEBI:29105"/>
        <label>2</label>
    </ligand>
</feature>
<dbReference type="InterPro" id="IPR001623">
    <property type="entry name" value="DnaJ_domain"/>
</dbReference>
<feature type="domain" description="CR-type" evidence="14">
    <location>
        <begin position="141"/>
        <end position="223"/>
    </location>
</feature>
<dbReference type="SMART" id="SM00271">
    <property type="entry name" value="DnaJ"/>
    <property type="match status" value="1"/>
</dbReference>
<dbReference type="NCBIfam" id="TIGR02349">
    <property type="entry name" value="DnaJ_bact"/>
    <property type="match status" value="1"/>
</dbReference>
<feature type="binding site" evidence="11">
    <location>
        <position position="211"/>
    </location>
    <ligand>
        <name>Zn(2+)</name>
        <dbReference type="ChEBI" id="CHEBI:29105"/>
        <label>1</label>
    </ligand>
</feature>
<dbReference type="HAMAP" id="MF_01152">
    <property type="entry name" value="DnaJ"/>
    <property type="match status" value="1"/>
</dbReference>
<keyword evidence="8 11" id="KW-0143">Chaperone</keyword>
<dbReference type="GO" id="GO:0005737">
    <property type="term" value="C:cytoplasm"/>
    <property type="evidence" value="ECO:0007669"/>
    <property type="project" value="UniProtKB-SubCell"/>
</dbReference>
<dbReference type="Pfam" id="PF00226">
    <property type="entry name" value="DnaJ"/>
    <property type="match status" value="1"/>
</dbReference>
<evidence type="ECO:0000256" key="7">
    <source>
        <dbReference type="ARBA" id="ARBA00023016"/>
    </source>
</evidence>
<evidence type="ECO:0000256" key="6">
    <source>
        <dbReference type="ARBA" id="ARBA00022833"/>
    </source>
</evidence>
<comment type="cofactor">
    <cofactor evidence="11">
        <name>Zn(2+)</name>
        <dbReference type="ChEBI" id="CHEBI:29105"/>
    </cofactor>
    <text evidence="11">Binds 2 Zn(2+) ions per monomer.</text>
</comment>
<dbReference type="PANTHER" id="PTHR43096:SF48">
    <property type="entry name" value="CHAPERONE PROTEIN DNAJ"/>
    <property type="match status" value="1"/>
</dbReference>
<evidence type="ECO:0000313" key="16">
    <source>
        <dbReference type="Proteomes" id="UP000051378"/>
    </source>
</evidence>
<dbReference type="PROSITE" id="PS51188">
    <property type="entry name" value="ZF_CR"/>
    <property type="match status" value="1"/>
</dbReference>
<sequence length="382" mass="41128">MAQQRDYYEVLGLSKNASEAEIKKAYRKLSKKYHPDLNDSADAEEKFKEASEAYEVLSDSQKRAAYDNYGHAGVNGGAQGGGAGGFGGQGAQGFGGFEDIFSQFFGGGAGGGGRAQDPTAPRKGHDLDYTMTLEFEEAIFGKKTSVTYDRDETCKTCDGNGAKPGTSTKTCQKCHGSGHMTVDRQTMLGMVRQQVACDECHGHGMIIETPCDTCHGNGTTKQRHTVEVNIPAGVDQGQQIHLTGQGEAGANGGPYGDLYIVLRVRPSKTFERSGTTIYYTVPISFAQAALGDEIDVDTVHGKVKLRIPAGTQTGTTFRLNGKGVPQLNGHGTGNQETTVKIMTPKKLNEDQKRALVDFVKAGGEDIQPQDKNFFEKVKDKFM</sequence>
<dbReference type="CDD" id="cd06257">
    <property type="entry name" value="DnaJ"/>
    <property type="match status" value="1"/>
</dbReference>
<feature type="repeat" description="CXXCXGXG motif" evidence="11">
    <location>
        <begin position="154"/>
        <end position="161"/>
    </location>
</feature>
<dbReference type="InterPro" id="IPR001305">
    <property type="entry name" value="HSP_DnaJ_Cys-rich_dom"/>
</dbReference>
<dbReference type="NCBIfam" id="NF010869">
    <property type="entry name" value="PRK14276.1"/>
    <property type="match status" value="1"/>
</dbReference>
<comment type="function">
    <text evidence="11">Participates actively in the response to hyperosmotic and heat shock by preventing the aggregation of stress-denatured proteins and by disaggregating proteins, also in an autonomous, DnaK-independent fashion. Unfolded proteins bind initially to DnaJ; upon interaction with the DnaJ-bound protein, DnaK hydrolyzes its bound ATP, resulting in the formation of a stable complex. GrpE releases ADP from DnaK; ATP binding to DnaK triggers the release of the substrate protein, thus completing the reaction cycle. Several rounds of ATP-dependent interactions between DnaJ, DnaK and GrpE are required for fully efficient folding. Also involved, together with DnaK and GrpE, in the DNA replication of plasmids through activation of initiation proteins.</text>
</comment>
<dbReference type="GO" id="GO:0009408">
    <property type="term" value="P:response to heat"/>
    <property type="evidence" value="ECO:0007669"/>
    <property type="project" value="InterPro"/>
</dbReference>
<dbReference type="STRING" id="1423744.FC86_GL000898"/>
<keyword evidence="4 11" id="KW-0677">Repeat</keyword>
<keyword evidence="5 11" id="KW-0863">Zinc-finger</keyword>
<dbReference type="EMBL" id="AYZL01000020">
    <property type="protein sequence ID" value="KRN03786.1"/>
    <property type="molecule type" value="Genomic_DNA"/>
</dbReference>
<dbReference type="InterPro" id="IPR018253">
    <property type="entry name" value="DnaJ_domain_CS"/>
</dbReference>
<organism evidence="15 16">
    <name type="scientific">Holzapfeliella floricola DSM 23037 = JCM 16512</name>
    <dbReference type="NCBI Taxonomy" id="1423744"/>
    <lineage>
        <taxon>Bacteria</taxon>
        <taxon>Bacillati</taxon>
        <taxon>Bacillota</taxon>
        <taxon>Bacilli</taxon>
        <taxon>Lactobacillales</taxon>
        <taxon>Lactobacillaceae</taxon>
        <taxon>Holzapfeliella</taxon>
    </lineage>
</organism>
<evidence type="ECO:0000256" key="8">
    <source>
        <dbReference type="ARBA" id="ARBA00023186"/>
    </source>
</evidence>
<keyword evidence="7 11" id="KW-0346">Stress response</keyword>
<evidence type="ECO:0000256" key="1">
    <source>
        <dbReference type="ARBA" id="ARBA00022490"/>
    </source>
</evidence>
<evidence type="ECO:0000256" key="12">
    <source>
        <dbReference type="PROSITE-ProRule" id="PRU00546"/>
    </source>
</evidence>
<keyword evidence="16" id="KW-1185">Reference proteome</keyword>
<feature type="binding site" evidence="11">
    <location>
        <position position="214"/>
    </location>
    <ligand>
        <name>Zn(2+)</name>
        <dbReference type="ChEBI" id="CHEBI:29105"/>
        <label>1</label>
    </ligand>
</feature>
<protein>
    <recommendedName>
        <fullName evidence="10 11">Chaperone protein DnaJ</fullName>
    </recommendedName>
</protein>
<feature type="binding site" evidence="11">
    <location>
        <position position="171"/>
    </location>
    <ligand>
        <name>Zn(2+)</name>
        <dbReference type="ChEBI" id="CHEBI:29105"/>
        <label>2</label>
    </ligand>
</feature>
<feature type="binding site" evidence="11">
    <location>
        <position position="157"/>
    </location>
    <ligand>
        <name>Zn(2+)</name>
        <dbReference type="ChEBI" id="CHEBI:29105"/>
        <label>1</label>
    </ligand>
</feature>
<keyword evidence="3 11" id="KW-0479">Metal-binding</keyword>
<dbReference type="PRINTS" id="PR00625">
    <property type="entry name" value="JDOMAIN"/>
</dbReference>
<dbReference type="NCBIfam" id="NF008035">
    <property type="entry name" value="PRK10767.1"/>
    <property type="match status" value="1"/>
</dbReference>
<feature type="repeat" description="CXXCXGXG motif" evidence="11">
    <location>
        <begin position="211"/>
        <end position="218"/>
    </location>
</feature>
<dbReference type="Gene3D" id="2.10.230.10">
    <property type="entry name" value="Heat shock protein DnaJ, cysteine-rich domain"/>
    <property type="match status" value="1"/>
</dbReference>
<comment type="domain">
    <text evidence="11">The J domain is necessary and sufficient to stimulate DnaK ATPase activity. Zinc center 1 plays an important role in the autonomous, DnaK-independent chaperone activity of DnaJ. Zinc center 2 is essential for interaction with DnaK and for DnaJ activity.</text>
</comment>
<evidence type="ECO:0000256" key="9">
    <source>
        <dbReference type="ARBA" id="ARBA00061004"/>
    </source>
</evidence>
<feature type="zinc finger region" description="CR-type" evidence="12">
    <location>
        <begin position="141"/>
        <end position="223"/>
    </location>
</feature>
<dbReference type="Proteomes" id="UP000051378">
    <property type="component" value="Unassembled WGS sequence"/>
</dbReference>
<feature type="binding site" evidence="11">
    <location>
        <position position="154"/>
    </location>
    <ligand>
        <name>Zn(2+)</name>
        <dbReference type="ChEBI" id="CHEBI:29105"/>
        <label>1</label>
    </ligand>
</feature>
<dbReference type="OrthoDB" id="9779889at2"/>
<evidence type="ECO:0000256" key="2">
    <source>
        <dbReference type="ARBA" id="ARBA00022705"/>
    </source>
</evidence>
<dbReference type="InterPro" id="IPR036410">
    <property type="entry name" value="HSP_DnaJ_Cys-rich_dom_sf"/>
</dbReference>
<feature type="binding site" evidence="11">
    <location>
        <position position="174"/>
    </location>
    <ligand>
        <name>Zn(2+)</name>
        <dbReference type="ChEBI" id="CHEBI:29105"/>
        <label>2</label>
    </ligand>
</feature>
<keyword evidence="6 11" id="KW-0862">Zinc</keyword>
<evidence type="ECO:0000259" key="13">
    <source>
        <dbReference type="PROSITE" id="PS50076"/>
    </source>
</evidence>
<feature type="repeat" description="CXXCXGXG motif" evidence="11">
    <location>
        <begin position="171"/>
        <end position="178"/>
    </location>
</feature>
<dbReference type="PROSITE" id="PS50076">
    <property type="entry name" value="DNAJ_2"/>
    <property type="match status" value="1"/>
</dbReference>
<dbReference type="CDD" id="cd10747">
    <property type="entry name" value="DnaJ_C"/>
    <property type="match status" value="1"/>
</dbReference>
<dbReference type="InterPro" id="IPR012724">
    <property type="entry name" value="DnaJ"/>
</dbReference>
<comment type="similarity">
    <text evidence="9 11">Belongs to the DnaJ family.</text>
</comment>
<proteinExistence type="inferred from homology"/>
<feature type="binding site" evidence="11">
    <location>
        <position position="197"/>
    </location>
    <ligand>
        <name>Zn(2+)</name>
        <dbReference type="ChEBI" id="CHEBI:29105"/>
        <label>2</label>
    </ligand>
</feature>
<feature type="repeat" description="CXXCXGXG motif" evidence="11">
    <location>
        <begin position="197"/>
        <end position="204"/>
    </location>
</feature>
<dbReference type="FunFam" id="2.10.230.10:FF:000002">
    <property type="entry name" value="Molecular chaperone DnaJ"/>
    <property type="match status" value="1"/>
</dbReference>
<dbReference type="FunFam" id="2.60.260.20:FF:000005">
    <property type="entry name" value="Chaperone protein dnaJ 1, mitochondrial"/>
    <property type="match status" value="1"/>
</dbReference>
<dbReference type="Pfam" id="PF00684">
    <property type="entry name" value="DnaJ_CXXCXGXG"/>
    <property type="match status" value="1"/>
</dbReference>
<dbReference type="GO" id="GO:0008270">
    <property type="term" value="F:zinc ion binding"/>
    <property type="evidence" value="ECO:0007669"/>
    <property type="project" value="UniProtKB-UniRule"/>
</dbReference>
<dbReference type="GO" id="GO:0051082">
    <property type="term" value="F:unfolded protein binding"/>
    <property type="evidence" value="ECO:0007669"/>
    <property type="project" value="UniProtKB-UniRule"/>
</dbReference>
<evidence type="ECO:0000313" key="15">
    <source>
        <dbReference type="EMBL" id="KRN03786.1"/>
    </source>
</evidence>
<evidence type="ECO:0000256" key="10">
    <source>
        <dbReference type="ARBA" id="ARBA00067609"/>
    </source>
</evidence>
<name>A0A0R2DTK4_9LACO</name>
<evidence type="ECO:0000256" key="11">
    <source>
        <dbReference type="HAMAP-Rule" id="MF_01152"/>
    </source>
</evidence>
<reference evidence="15 16" key="1">
    <citation type="journal article" date="2015" name="Genome Announc.">
        <title>Expanding the biotechnology potential of lactobacilli through comparative genomics of 213 strains and associated genera.</title>
        <authorList>
            <person name="Sun Z."/>
            <person name="Harris H.M."/>
            <person name="McCann A."/>
            <person name="Guo C."/>
            <person name="Argimon S."/>
            <person name="Zhang W."/>
            <person name="Yang X."/>
            <person name="Jeffery I.B."/>
            <person name="Cooney J.C."/>
            <person name="Kagawa T.F."/>
            <person name="Liu W."/>
            <person name="Song Y."/>
            <person name="Salvetti E."/>
            <person name="Wrobel A."/>
            <person name="Rasinkangas P."/>
            <person name="Parkhill J."/>
            <person name="Rea M.C."/>
            <person name="O'Sullivan O."/>
            <person name="Ritari J."/>
            <person name="Douillard F.P."/>
            <person name="Paul Ross R."/>
            <person name="Yang R."/>
            <person name="Briner A.E."/>
            <person name="Felis G.E."/>
            <person name="de Vos W.M."/>
            <person name="Barrangou R."/>
            <person name="Klaenhammer T.R."/>
            <person name="Caufield P.W."/>
            <person name="Cui Y."/>
            <person name="Zhang H."/>
            <person name="O'Toole P.W."/>
        </authorList>
    </citation>
    <scope>NUCLEOTIDE SEQUENCE [LARGE SCALE GENOMIC DNA]</scope>
    <source>
        <strain evidence="15 16">DSM 23037</strain>
    </source>
</reference>
<dbReference type="PROSITE" id="PS00636">
    <property type="entry name" value="DNAJ_1"/>
    <property type="match status" value="1"/>
</dbReference>
<comment type="caution">
    <text evidence="15">The sequence shown here is derived from an EMBL/GenBank/DDBJ whole genome shotgun (WGS) entry which is preliminary data.</text>
</comment>
<keyword evidence="1 11" id="KW-0963">Cytoplasm</keyword>
<dbReference type="SUPFAM" id="SSF46565">
    <property type="entry name" value="Chaperone J-domain"/>
    <property type="match status" value="1"/>
</dbReference>
<evidence type="ECO:0000256" key="4">
    <source>
        <dbReference type="ARBA" id="ARBA00022737"/>
    </source>
</evidence>
<comment type="subcellular location">
    <subcellularLocation>
        <location evidence="11">Cytoplasm</location>
    </subcellularLocation>
</comment>
<comment type="subunit">
    <text evidence="11">Homodimer.</text>
</comment>
<keyword evidence="2 11" id="KW-0235">DNA replication</keyword>
<dbReference type="Pfam" id="PF01556">
    <property type="entry name" value="DnaJ_C"/>
    <property type="match status" value="1"/>
</dbReference>
<dbReference type="AlphaFoldDB" id="A0A0R2DTK4"/>
<dbReference type="PATRIC" id="fig|1423744.4.peg.923"/>
<evidence type="ECO:0000259" key="14">
    <source>
        <dbReference type="PROSITE" id="PS51188"/>
    </source>
</evidence>
<dbReference type="SUPFAM" id="SSF49493">
    <property type="entry name" value="HSP40/DnaJ peptide-binding domain"/>
    <property type="match status" value="2"/>
</dbReference>
<dbReference type="GO" id="GO:0005524">
    <property type="term" value="F:ATP binding"/>
    <property type="evidence" value="ECO:0007669"/>
    <property type="project" value="InterPro"/>
</dbReference>
<dbReference type="RefSeq" id="WP_056975099.1">
    <property type="nucleotide sequence ID" value="NZ_AYZL01000020.1"/>
</dbReference>
<dbReference type="InterPro" id="IPR002939">
    <property type="entry name" value="DnaJ_C"/>
</dbReference>